<name>A0ABQ5HEE8_9ASTR</name>
<reference evidence="3" key="2">
    <citation type="submission" date="2022-01" db="EMBL/GenBank/DDBJ databases">
        <authorList>
            <person name="Yamashiro T."/>
            <person name="Shiraishi A."/>
            <person name="Satake H."/>
            <person name="Nakayama K."/>
        </authorList>
    </citation>
    <scope>NUCLEOTIDE SEQUENCE</scope>
</reference>
<dbReference type="Pfam" id="PF00665">
    <property type="entry name" value="rve"/>
    <property type="match status" value="1"/>
</dbReference>
<reference evidence="3" key="1">
    <citation type="journal article" date="2022" name="Int. J. Mol. Sci.">
        <title>Draft Genome of Tanacetum Coccineum: Genomic Comparison of Closely Related Tanacetum-Family Plants.</title>
        <authorList>
            <person name="Yamashiro T."/>
            <person name="Shiraishi A."/>
            <person name="Nakayama K."/>
            <person name="Satake H."/>
        </authorList>
    </citation>
    <scope>NUCLEOTIDE SEQUENCE</scope>
</reference>
<dbReference type="InterPro" id="IPR001584">
    <property type="entry name" value="Integrase_cat-core"/>
</dbReference>
<feature type="domain" description="Integrase catalytic" evidence="2">
    <location>
        <begin position="238"/>
        <end position="379"/>
    </location>
</feature>
<sequence>MPTSGQGLSAATIEQLITQSVAEAMAAYEANQNNRDGDGNPHVMLEGTEGVVGLTRWSGNQASAFVSNVPNRNNFQRNNQNVSNGPSRPNILNNKQGGGSGLVCENLGQYDRANQHMTYTDKELDNVLDISHLKIKLAKENKIIVAFDESRCYFLNKDLNLRNILGTGNQCEGLYYYNDQGIKSNLSVPDYQCYLSQHDRHCRLGHPAEPVLNVLKGSLQIDNMDKNVYCETRQRAKQTIEPFSLSDHVSKSLGDLVHLDLWGPYQVTSSEGFRYFLTVVDDFTRAVWVYLIKSKDEVPHLITIFYNLIENQFKRKIKVFRSDNKTEFVNQIVNSFCAEKMIIHQNSGAYTPQPNGIAERKHKHLLNVSRSLLFQGEFL</sequence>
<dbReference type="SUPFAM" id="SSF53098">
    <property type="entry name" value="Ribonuclease H-like"/>
    <property type="match status" value="1"/>
</dbReference>
<evidence type="ECO:0000256" key="1">
    <source>
        <dbReference type="SAM" id="MobiDB-lite"/>
    </source>
</evidence>
<dbReference type="InterPro" id="IPR039537">
    <property type="entry name" value="Retrotran_Ty1/copia-like"/>
</dbReference>
<gene>
    <name evidence="3" type="ORF">Tco_1067972</name>
</gene>
<dbReference type="PANTHER" id="PTHR42648:SF31">
    <property type="entry name" value="RNA-DIRECTED DNA POLYMERASE"/>
    <property type="match status" value="1"/>
</dbReference>
<feature type="region of interest" description="Disordered" evidence="1">
    <location>
        <begin position="74"/>
        <end position="95"/>
    </location>
</feature>
<protein>
    <submittedName>
        <fullName evidence="3">Ribonuclease H-like domain-containing protein</fullName>
    </submittedName>
</protein>
<dbReference type="PANTHER" id="PTHR42648">
    <property type="entry name" value="TRANSPOSASE, PUTATIVE-RELATED"/>
    <property type="match status" value="1"/>
</dbReference>
<proteinExistence type="predicted"/>
<keyword evidence="4" id="KW-1185">Reference proteome</keyword>
<comment type="caution">
    <text evidence="3">The sequence shown here is derived from an EMBL/GenBank/DDBJ whole genome shotgun (WGS) entry which is preliminary data.</text>
</comment>
<organism evidence="3 4">
    <name type="scientific">Tanacetum coccineum</name>
    <dbReference type="NCBI Taxonomy" id="301880"/>
    <lineage>
        <taxon>Eukaryota</taxon>
        <taxon>Viridiplantae</taxon>
        <taxon>Streptophyta</taxon>
        <taxon>Embryophyta</taxon>
        <taxon>Tracheophyta</taxon>
        <taxon>Spermatophyta</taxon>
        <taxon>Magnoliopsida</taxon>
        <taxon>eudicotyledons</taxon>
        <taxon>Gunneridae</taxon>
        <taxon>Pentapetalae</taxon>
        <taxon>asterids</taxon>
        <taxon>campanulids</taxon>
        <taxon>Asterales</taxon>
        <taxon>Asteraceae</taxon>
        <taxon>Asteroideae</taxon>
        <taxon>Anthemideae</taxon>
        <taxon>Anthemidinae</taxon>
        <taxon>Tanacetum</taxon>
    </lineage>
</organism>
<evidence type="ECO:0000259" key="2">
    <source>
        <dbReference type="PROSITE" id="PS50994"/>
    </source>
</evidence>
<dbReference type="InterPro" id="IPR012337">
    <property type="entry name" value="RNaseH-like_sf"/>
</dbReference>
<dbReference type="Proteomes" id="UP001151760">
    <property type="component" value="Unassembled WGS sequence"/>
</dbReference>
<dbReference type="EMBL" id="BQNB010019530">
    <property type="protein sequence ID" value="GJT86255.1"/>
    <property type="molecule type" value="Genomic_DNA"/>
</dbReference>
<evidence type="ECO:0000313" key="4">
    <source>
        <dbReference type="Proteomes" id="UP001151760"/>
    </source>
</evidence>
<feature type="compositionally biased region" description="Polar residues" evidence="1">
    <location>
        <begin position="85"/>
        <end position="95"/>
    </location>
</feature>
<dbReference type="PROSITE" id="PS50994">
    <property type="entry name" value="INTEGRASE"/>
    <property type="match status" value="1"/>
</dbReference>
<evidence type="ECO:0000313" key="3">
    <source>
        <dbReference type="EMBL" id="GJT86255.1"/>
    </source>
</evidence>
<accession>A0ABQ5HEE8</accession>
<dbReference type="InterPro" id="IPR036397">
    <property type="entry name" value="RNaseH_sf"/>
</dbReference>
<dbReference type="Gene3D" id="3.30.420.10">
    <property type="entry name" value="Ribonuclease H-like superfamily/Ribonuclease H"/>
    <property type="match status" value="1"/>
</dbReference>
<feature type="compositionally biased region" description="Low complexity" evidence="1">
    <location>
        <begin position="74"/>
        <end position="84"/>
    </location>
</feature>